<dbReference type="STRING" id="42253.NITMOv2_4729"/>
<dbReference type="InterPro" id="IPR036163">
    <property type="entry name" value="HMA_dom_sf"/>
</dbReference>
<dbReference type="EMBL" id="CP011801">
    <property type="protein sequence ID" value="ALA61098.1"/>
    <property type="molecule type" value="Genomic_DNA"/>
</dbReference>
<organism evidence="1 2">
    <name type="scientific">Nitrospira moscoviensis</name>
    <dbReference type="NCBI Taxonomy" id="42253"/>
    <lineage>
        <taxon>Bacteria</taxon>
        <taxon>Pseudomonadati</taxon>
        <taxon>Nitrospirota</taxon>
        <taxon>Nitrospiria</taxon>
        <taxon>Nitrospirales</taxon>
        <taxon>Nitrospiraceae</taxon>
        <taxon>Nitrospira</taxon>
    </lineage>
</organism>
<proteinExistence type="predicted"/>
<gene>
    <name evidence="1" type="ORF">NITMOv2_4729</name>
</gene>
<dbReference type="SUPFAM" id="SSF55008">
    <property type="entry name" value="HMA, heavy metal-associated domain"/>
    <property type="match status" value="1"/>
</dbReference>
<sequence>MTDVPSYLHVMDGRLRVKVPEIKRSVQKALHVEGVLASLEGVIRVTANPTTGNVLVLFHSHLLTHTAIIQTLRQSDYLRTQTTVTSTVRFTEHMVDTVSHAIARSVAEVVMERALLALL</sequence>
<dbReference type="GO" id="GO:0046872">
    <property type="term" value="F:metal ion binding"/>
    <property type="evidence" value="ECO:0007669"/>
    <property type="project" value="InterPro"/>
</dbReference>
<dbReference type="Pfam" id="PF19991">
    <property type="entry name" value="HMA_2"/>
    <property type="match status" value="1"/>
</dbReference>
<accession>A0A0K2GJH0</accession>
<protein>
    <submittedName>
        <fullName evidence="1">Uncharacterized protein</fullName>
    </submittedName>
</protein>
<dbReference type="Proteomes" id="UP000069205">
    <property type="component" value="Chromosome"/>
</dbReference>
<name>A0A0K2GJH0_NITMO</name>
<dbReference type="OrthoDB" id="9789113at2"/>
<reference evidence="1 2" key="1">
    <citation type="journal article" date="2015" name="Proc. Natl. Acad. Sci. U.S.A.">
        <title>Expanded metabolic versatility of ubiquitous nitrite-oxidizing bacteria from the genus Nitrospira.</title>
        <authorList>
            <person name="Koch H."/>
            <person name="Lucker S."/>
            <person name="Albertsen M."/>
            <person name="Kitzinger K."/>
            <person name="Herbold C."/>
            <person name="Spieck E."/>
            <person name="Nielsen P.H."/>
            <person name="Wagner M."/>
            <person name="Daims H."/>
        </authorList>
    </citation>
    <scope>NUCLEOTIDE SEQUENCE [LARGE SCALE GENOMIC DNA]</scope>
    <source>
        <strain evidence="1 2">NSP M-1</strain>
    </source>
</reference>
<dbReference type="KEGG" id="nmv:NITMOv2_4729"/>
<dbReference type="AlphaFoldDB" id="A0A0K2GJH0"/>
<evidence type="ECO:0000313" key="1">
    <source>
        <dbReference type="EMBL" id="ALA61098.1"/>
    </source>
</evidence>
<keyword evidence="2" id="KW-1185">Reference proteome</keyword>
<evidence type="ECO:0000313" key="2">
    <source>
        <dbReference type="Proteomes" id="UP000069205"/>
    </source>
</evidence>
<dbReference type="RefSeq" id="WP_053381809.1">
    <property type="nucleotide sequence ID" value="NZ_CP011801.1"/>
</dbReference>